<dbReference type="PANTHER" id="PTHR34978">
    <property type="entry name" value="POSSIBLE SENSOR-TRANSDUCER PROTEIN BLAR"/>
    <property type="match status" value="1"/>
</dbReference>
<evidence type="ECO:0000259" key="3">
    <source>
        <dbReference type="Pfam" id="PF00905"/>
    </source>
</evidence>
<keyword evidence="2" id="KW-1133">Transmembrane helix</keyword>
<accession>A0A2U2HDT7</accession>
<dbReference type="EMBL" id="PXWF02000314">
    <property type="protein sequence ID" value="PWF41233.1"/>
    <property type="molecule type" value="Genomic_DNA"/>
</dbReference>
<feature type="transmembrane region" description="Helical" evidence="2">
    <location>
        <begin position="6"/>
        <end position="32"/>
    </location>
</feature>
<evidence type="ECO:0000313" key="6">
    <source>
        <dbReference type="Proteomes" id="UP000241421"/>
    </source>
</evidence>
<reference evidence="5 6" key="1">
    <citation type="submission" date="2018-04" db="EMBL/GenBank/DDBJ databases">
        <title>Massilia violaceinigra sp. nov., a novel purple-pigmented bacterium isolated from Tianshan glacier, Xinjiang, China.</title>
        <authorList>
            <person name="Wang H."/>
        </authorList>
    </citation>
    <scope>NUCLEOTIDE SEQUENCE [LARGE SCALE GENOMIC DNA]</scope>
    <source>
        <strain evidence="5 6">B448-2</strain>
    </source>
</reference>
<dbReference type="InterPro" id="IPR012338">
    <property type="entry name" value="Beta-lactam/transpept-like"/>
</dbReference>
<feature type="domain" description="Penicillin-binding protein transpeptidase" evidence="3">
    <location>
        <begin position="376"/>
        <end position="607"/>
    </location>
</feature>
<dbReference type="OrthoDB" id="9762883at2"/>
<evidence type="ECO:0000259" key="4">
    <source>
        <dbReference type="Pfam" id="PF05569"/>
    </source>
</evidence>
<gene>
    <name evidence="5" type="primary">blaOXA</name>
    <name evidence="5" type="ORF">C7C56_025270</name>
</gene>
<dbReference type="NCBIfam" id="NF000270">
    <property type="entry name" value="bla_class_D_alt"/>
    <property type="match status" value="1"/>
</dbReference>
<dbReference type="CDD" id="cd07341">
    <property type="entry name" value="M56_BlaR1_MecR1_like"/>
    <property type="match status" value="1"/>
</dbReference>
<comment type="caution">
    <text evidence="5">The sequence shown here is derived from an EMBL/GenBank/DDBJ whole genome shotgun (WGS) entry which is preliminary data.</text>
</comment>
<keyword evidence="2" id="KW-0812">Transmembrane</keyword>
<proteinExistence type="inferred from homology"/>
<dbReference type="AlphaFoldDB" id="A0A2U2HDT7"/>
<evidence type="ECO:0000256" key="2">
    <source>
        <dbReference type="SAM" id="Phobius"/>
    </source>
</evidence>
<feature type="domain" description="Peptidase M56" evidence="4">
    <location>
        <begin position="13"/>
        <end position="309"/>
    </location>
</feature>
<organism evidence="5 6">
    <name type="scientific">Massilia glaciei</name>
    <dbReference type="NCBI Taxonomy" id="1524097"/>
    <lineage>
        <taxon>Bacteria</taxon>
        <taxon>Pseudomonadati</taxon>
        <taxon>Pseudomonadota</taxon>
        <taxon>Betaproteobacteria</taxon>
        <taxon>Burkholderiales</taxon>
        <taxon>Oxalobacteraceae</taxon>
        <taxon>Telluria group</taxon>
        <taxon>Massilia</taxon>
    </lineage>
</organism>
<dbReference type="PANTHER" id="PTHR34978:SF3">
    <property type="entry name" value="SLR0241 PROTEIN"/>
    <property type="match status" value="1"/>
</dbReference>
<dbReference type="Proteomes" id="UP000241421">
    <property type="component" value="Unassembled WGS sequence"/>
</dbReference>
<dbReference type="SUPFAM" id="SSF56601">
    <property type="entry name" value="beta-lactamase/transpeptidase-like"/>
    <property type="match status" value="1"/>
</dbReference>
<dbReference type="InterPro" id="IPR052173">
    <property type="entry name" value="Beta-lactam_resp_regulator"/>
</dbReference>
<feature type="transmembrane region" description="Helical" evidence="2">
    <location>
        <begin position="44"/>
        <end position="62"/>
    </location>
</feature>
<dbReference type="InterPro" id="IPR008756">
    <property type="entry name" value="Peptidase_M56"/>
</dbReference>
<feature type="transmembrane region" description="Helical" evidence="2">
    <location>
        <begin position="113"/>
        <end position="134"/>
    </location>
</feature>
<keyword evidence="2" id="KW-0472">Membrane</keyword>
<dbReference type="Gene3D" id="3.40.710.10">
    <property type="entry name" value="DD-peptidase/beta-lactamase superfamily"/>
    <property type="match status" value="1"/>
</dbReference>
<comment type="similarity">
    <text evidence="1">Belongs to the peptidase M56 family.</text>
</comment>
<dbReference type="InterPro" id="IPR001460">
    <property type="entry name" value="PCN-bd_Tpept"/>
</dbReference>
<evidence type="ECO:0000256" key="1">
    <source>
        <dbReference type="ARBA" id="ARBA00011075"/>
    </source>
</evidence>
<evidence type="ECO:0000313" key="5">
    <source>
        <dbReference type="EMBL" id="PWF41233.1"/>
    </source>
</evidence>
<sequence>MTPIDLLIFRFLLASCGCVAAGLGVWAVTALCRRLPDFPMQRSMWLLSQITVVATFLVILLPHSERLRVVPPIDIELATQAQSVAPETTAALAAAPATGAASATPPETVERSWLVLGAQTWLLVYLLGLGYSLIRLLQARRMLNGLAAAGCRVSALDQHHALAGALAGAPAVAVIEVDAPISPMLFGLFRPRLLLPRHLRGLEVLQQQMIVEHELTHLRRRDLQWMTAGIFLQTLLWFNPFMRLLRENLSWAQELGCDRDVLRDRPRAQRKAYAAALVAQLKMQHHSVRTALAFGGVSASTLAGRIALIREPVTGSRGRGARIAALGGLAGIFVGSLAFQPALAWRIDPVPELAPPTLAKTPWPFNDAAPPAALNCTALVDAASGRRLVHEGRCDERVTPASTFNIVVSLMGYDSGILRDEHAPALPFKAGYPAWIPSWRATTDPTSWISNSVVWYAQQVTSKLGAERFQGYIKSFDYGNGDVTGDPGKNNGLTLSWVGSSLKISPVEQVAFLRKLVNRQLPLTPKAYDMTTRILTSETLANGWVVHGKTGTAYPVLPDGKDDRKRQYGWYVGWAQKGERTVVFARLALDQKQETSAAGPRVKQAFLRDLSAWSAAL</sequence>
<keyword evidence="6" id="KW-1185">Reference proteome</keyword>
<dbReference type="Pfam" id="PF05569">
    <property type="entry name" value="Peptidase_M56"/>
    <property type="match status" value="1"/>
</dbReference>
<protein>
    <submittedName>
        <fullName evidence="5">Class D beta-lactamase</fullName>
    </submittedName>
</protein>
<dbReference type="GO" id="GO:0008658">
    <property type="term" value="F:penicillin binding"/>
    <property type="evidence" value="ECO:0007669"/>
    <property type="project" value="InterPro"/>
</dbReference>
<dbReference type="Pfam" id="PF00905">
    <property type="entry name" value="Transpeptidase"/>
    <property type="match status" value="1"/>
</dbReference>
<name>A0A2U2HDT7_9BURK</name>